<dbReference type="EMBL" id="CP042469">
    <property type="protein sequence ID" value="QOX63687.1"/>
    <property type="molecule type" value="Genomic_DNA"/>
</dbReference>
<evidence type="ECO:0000313" key="1">
    <source>
        <dbReference type="EMBL" id="QOX63687.1"/>
    </source>
</evidence>
<protein>
    <submittedName>
        <fullName evidence="1">Uncharacterized protein</fullName>
    </submittedName>
</protein>
<dbReference type="Proteomes" id="UP000594014">
    <property type="component" value="Chromosome"/>
</dbReference>
<evidence type="ECO:0000313" key="2">
    <source>
        <dbReference type="Proteomes" id="UP000594014"/>
    </source>
</evidence>
<reference evidence="1" key="1">
    <citation type="submission" date="2019-08" db="EMBL/GenBank/DDBJ databases">
        <title>Genome sequence of Clostridiales bacterium MT110.</title>
        <authorList>
            <person name="Cao J."/>
        </authorList>
    </citation>
    <scope>NUCLEOTIDE SEQUENCE</scope>
    <source>
        <strain evidence="1">MT110</strain>
    </source>
</reference>
<sequence>MIVEKEILLIVNQMLAVQFPQTAVYVNKCPGDFIRPSFFIEHVSTEQKDNSCKTVMKTVVFQITCFAPVDSHYHSDSELLMERQTDVLNLFRKGYIVIGDRAVKVKAVSSGFNEGEAYAELQFEYCDDRLEEAGNETLIGSVSTKVKLKEGESWDFQISI</sequence>
<accession>A0ACD1ABB8</accession>
<organism evidence="1 2">
    <name type="scientific">Anoxybacterium hadale</name>
    <dbReference type="NCBI Taxonomy" id="3408580"/>
    <lineage>
        <taxon>Bacteria</taxon>
        <taxon>Bacillati</taxon>
        <taxon>Bacillota</taxon>
        <taxon>Clostridia</taxon>
        <taxon>Peptostreptococcales</taxon>
        <taxon>Anaerovoracaceae</taxon>
        <taxon>Anoxybacterium</taxon>
    </lineage>
</organism>
<proteinExistence type="predicted"/>
<gene>
    <name evidence="1" type="ORF">FRZ06_10155</name>
</gene>
<keyword evidence="2" id="KW-1185">Reference proteome</keyword>
<name>A0ACD1ABB8_9FIRM</name>